<dbReference type="InterPro" id="IPR005632">
    <property type="entry name" value="Chaperone_Skp"/>
</dbReference>
<name>A0AAE5BV35_9RHOB</name>
<feature type="signal peptide" evidence="3">
    <location>
        <begin position="1"/>
        <end position="19"/>
    </location>
</feature>
<evidence type="ECO:0000313" key="4">
    <source>
        <dbReference type="EMBL" id="NBZ87892.1"/>
    </source>
</evidence>
<dbReference type="Proteomes" id="UP001193501">
    <property type="component" value="Unassembled WGS sequence"/>
</dbReference>
<dbReference type="AlphaFoldDB" id="A0AAE5BV35"/>
<gene>
    <name evidence="4" type="ORF">GV832_09910</name>
</gene>
<sequence>MPRLLLAALLAAGLGCGIAAGIGAGASAQTTVTPAPQIATLDQDRLYSESRFGRALEAKAQAASQALASENRRIEAELTAEETDLTARRQSLTAQAFEPLAAAFDAKVEKLRADQAAKIEALKAERDADRQAFFAAAVPILADLMRELGAYAILNKQAVILSFDTIDMTDRAIEALDARLGDGTGPRDEPPAAP</sequence>
<dbReference type="GO" id="GO:0050821">
    <property type="term" value="P:protein stabilization"/>
    <property type="evidence" value="ECO:0007669"/>
    <property type="project" value="TreeGrafter"/>
</dbReference>
<evidence type="ECO:0000313" key="5">
    <source>
        <dbReference type="Proteomes" id="UP001193501"/>
    </source>
</evidence>
<dbReference type="GO" id="GO:0005829">
    <property type="term" value="C:cytosol"/>
    <property type="evidence" value="ECO:0007669"/>
    <property type="project" value="TreeGrafter"/>
</dbReference>
<dbReference type="SMART" id="SM00935">
    <property type="entry name" value="OmpH"/>
    <property type="match status" value="1"/>
</dbReference>
<organism evidence="4 5">
    <name type="scientific">Stagnihabitans tardus</name>
    <dbReference type="NCBI Taxonomy" id="2699202"/>
    <lineage>
        <taxon>Bacteria</taxon>
        <taxon>Pseudomonadati</taxon>
        <taxon>Pseudomonadota</taxon>
        <taxon>Alphaproteobacteria</taxon>
        <taxon>Rhodobacterales</taxon>
        <taxon>Paracoccaceae</taxon>
        <taxon>Stagnihabitans</taxon>
    </lineage>
</organism>
<proteinExistence type="inferred from homology"/>
<keyword evidence="2 3" id="KW-0732">Signal</keyword>
<dbReference type="GO" id="GO:0051082">
    <property type="term" value="F:unfolded protein binding"/>
    <property type="evidence" value="ECO:0007669"/>
    <property type="project" value="InterPro"/>
</dbReference>
<keyword evidence="5" id="KW-1185">Reference proteome</keyword>
<comment type="similarity">
    <text evidence="1">Belongs to the Skp family.</text>
</comment>
<dbReference type="Gene3D" id="3.30.910.20">
    <property type="entry name" value="Skp domain"/>
    <property type="match status" value="1"/>
</dbReference>
<dbReference type="SUPFAM" id="SSF111384">
    <property type="entry name" value="OmpH-like"/>
    <property type="match status" value="1"/>
</dbReference>
<comment type="caution">
    <text evidence="4">The sequence shown here is derived from an EMBL/GenBank/DDBJ whole genome shotgun (WGS) entry which is preliminary data.</text>
</comment>
<protein>
    <submittedName>
        <fullName evidence="4">OmpH family outer membrane protein</fullName>
    </submittedName>
</protein>
<dbReference type="RefSeq" id="WP_168774702.1">
    <property type="nucleotide sequence ID" value="NZ_JAABNR010000008.1"/>
</dbReference>
<evidence type="ECO:0000256" key="2">
    <source>
        <dbReference type="ARBA" id="ARBA00022729"/>
    </source>
</evidence>
<dbReference type="PANTHER" id="PTHR35089">
    <property type="entry name" value="CHAPERONE PROTEIN SKP"/>
    <property type="match status" value="1"/>
</dbReference>
<dbReference type="PANTHER" id="PTHR35089:SF1">
    <property type="entry name" value="CHAPERONE PROTEIN SKP"/>
    <property type="match status" value="1"/>
</dbReference>
<reference evidence="4" key="1">
    <citation type="submission" date="2020-01" db="EMBL/GenBank/DDBJ databases">
        <authorList>
            <person name="Chen W.-M."/>
        </authorList>
    </citation>
    <scope>NUCLEOTIDE SEQUENCE</scope>
    <source>
        <strain evidence="4">CYK-10</strain>
    </source>
</reference>
<evidence type="ECO:0000256" key="3">
    <source>
        <dbReference type="SAM" id="SignalP"/>
    </source>
</evidence>
<evidence type="ECO:0000256" key="1">
    <source>
        <dbReference type="ARBA" id="ARBA00009091"/>
    </source>
</evidence>
<accession>A0AAE5BV35</accession>
<dbReference type="PROSITE" id="PS51257">
    <property type="entry name" value="PROKAR_LIPOPROTEIN"/>
    <property type="match status" value="1"/>
</dbReference>
<feature type="chain" id="PRO_5042174038" evidence="3">
    <location>
        <begin position="20"/>
        <end position="194"/>
    </location>
</feature>
<dbReference type="InterPro" id="IPR024930">
    <property type="entry name" value="Skp_dom_sf"/>
</dbReference>
<dbReference type="Pfam" id="PF03938">
    <property type="entry name" value="OmpH"/>
    <property type="match status" value="1"/>
</dbReference>
<dbReference type="EMBL" id="JAABNR010000008">
    <property type="protein sequence ID" value="NBZ87892.1"/>
    <property type="molecule type" value="Genomic_DNA"/>
</dbReference>